<feature type="region of interest" description="Disordered" evidence="1">
    <location>
        <begin position="214"/>
        <end position="233"/>
    </location>
</feature>
<feature type="compositionally biased region" description="Polar residues" evidence="1">
    <location>
        <begin position="652"/>
        <end position="661"/>
    </location>
</feature>
<gene>
    <name evidence="2" type="ORF">COEREDRAFT_79690</name>
</gene>
<proteinExistence type="predicted"/>
<feature type="region of interest" description="Disordered" evidence="1">
    <location>
        <begin position="278"/>
        <end position="317"/>
    </location>
</feature>
<dbReference type="OrthoDB" id="5572445at2759"/>
<feature type="compositionally biased region" description="Polar residues" evidence="1">
    <location>
        <begin position="691"/>
        <end position="701"/>
    </location>
</feature>
<dbReference type="STRING" id="763665.A0A2G5BI32"/>
<dbReference type="AlphaFoldDB" id="A0A2G5BI32"/>
<reference evidence="2 3" key="1">
    <citation type="journal article" date="2015" name="Genome Biol. Evol.">
        <title>Phylogenomic analyses indicate that early fungi evolved digesting cell walls of algal ancestors of land plants.</title>
        <authorList>
            <person name="Chang Y."/>
            <person name="Wang S."/>
            <person name="Sekimoto S."/>
            <person name="Aerts A.L."/>
            <person name="Choi C."/>
            <person name="Clum A."/>
            <person name="LaButti K.M."/>
            <person name="Lindquist E.A."/>
            <person name="Yee Ngan C."/>
            <person name="Ohm R.A."/>
            <person name="Salamov A.A."/>
            <person name="Grigoriev I.V."/>
            <person name="Spatafora J.W."/>
            <person name="Berbee M.L."/>
        </authorList>
    </citation>
    <scope>NUCLEOTIDE SEQUENCE [LARGE SCALE GENOMIC DNA]</scope>
    <source>
        <strain evidence="2 3">NRRL 1564</strain>
    </source>
</reference>
<feature type="compositionally biased region" description="Basic and acidic residues" evidence="1">
    <location>
        <begin position="368"/>
        <end position="386"/>
    </location>
</feature>
<feature type="region of interest" description="Disordered" evidence="1">
    <location>
        <begin position="825"/>
        <end position="845"/>
    </location>
</feature>
<evidence type="ECO:0000313" key="3">
    <source>
        <dbReference type="Proteomes" id="UP000242474"/>
    </source>
</evidence>
<feature type="compositionally biased region" description="Polar residues" evidence="1">
    <location>
        <begin position="390"/>
        <end position="403"/>
    </location>
</feature>
<protein>
    <submittedName>
        <fullName evidence="2">Uncharacterized protein</fullName>
    </submittedName>
</protein>
<dbReference type="Proteomes" id="UP000242474">
    <property type="component" value="Unassembled WGS sequence"/>
</dbReference>
<feature type="compositionally biased region" description="Low complexity" evidence="1">
    <location>
        <begin position="508"/>
        <end position="518"/>
    </location>
</feature>
<evidence type="ECO:0000313" key="2">
    <source>
        <dbReference type="EMBL" id="PIA18688.1"/>
    </source>
</evidence>
<organism evidence="2 3">
    <name type="scientific">Coemansia reversa (strain ATCC 12441 / NRRL 1564)</name>
    <dbReference type="NCBI Taxonomy" id="763665"/>
    <lineage>
        <taxon>Eukaryota</taxon>
        <taxon>Fungi</taxon>
        <taxon>Fungi incertae sedis</taxon>
        <taxon>Zoopagomycota</taxon>
        <taxon>Kickxellomycotina</taxon>
        <taxon>Kickxellomycetes</taxon>
        <taxon>Kickxellales</taxon>
        <taxon>Kickxellaceae</taxon>
        <taxon>Coemansia</taxon>
    </lineage>
</organism>
<feature type="region of interest" description="Disordered" evidence="1">
    <location>
        <begin position="503"/>
        <end position="745"/>
    </location>
</feature>
<feature type="compositionally biased region" description="Low complexity" evidence="1">
    <location>
        <begin position="825"/>
        <end position="838"/>
    </location>
</feature>
<dbReference type="EMBL" id="KZ303489">
    <property type="protein sequence ID" value="PIA18688.1"/>
    <property type="molecule type" value="Genomic_DNA"/>
</dbReference>
<name>A0A2G5BI32_COERN</name>
<feature type="region of interest" description="Disordered" evidence="1">
    <location>
        <begin position="356"/>
        <end position="403"/>
    </location>
</feature>
<keyword evidence="3" id="KW-1185">Reference proteome</keyword>
<evidence type="ECO:0000256" key="1">
    <source>
        <dbReference type="SAM" id="MobiDB-lite"/>
    </source>
</evidence>
<accession>A0A2G5BI32</accession>
<feature type="compositionally biased region" description="Low complexity" evidence="1">
    <location>
        <begin position="292"/>
        <end position="309"/>
    </location>
</feature>
<feature type="compositionally biased region" description="Polar residues" evidence="1">
    <location>
        <begin position="559"/>
        <end position="570"/>
    </location>
</feature>
<sequence>MALPGGEPLTENSEIQGLMNTINSLVKTERRVPPQEMDFSGDIATRVPPGEDRIDRLGESVMQVGVELDTIKQMIKDLQALASAQTRLSTTIYHRQEETRNALVGLESQHSESKQMLKQLEQHIQAIYQFSASQQQQQQQQAQRMATSMHASPSPVDIQRSILATNALASSAEGNSQVASATLSAPYGSASNISRAADTTALNRRQYIWSATPPQSGTALALASPSMSEGGTEHIRRALSQHSAPEPTLSQRQLALQRILQHPQAQNLTSQQLNQLLAHSSPGLPPTSLMAQQQQSQQRVLQQTSQPQSAYLESQPTPISQQLQSQQLAQQQQLVQQMVQQQQLAQQQQQLQSQELDKRNQKAQQQQHLREQLRLQKQQKDRESIPFKDSPSQPLSKLPSNNDNAFQVHVADGNVLTPPENTQPAKVDSTQTLANISSAPIADEHSVDVANTSIQAASVPSEPVQMVSTPDRSAMASVTPIAKKNPMISPSANMLPVSLIKSTPPSQTKKTAAIAAATPLVESPSRNTLPAKPTSAARPTDHPAAPSVMHAASKPHPKYSTTPKQPQNPSHIVKQEHGKPGNLTPAGRPKPPGKMPAVLSEVRRSSLQKEQSPPLQFKKDPLPTHPVGGKYGDGAEPVSPELGSLSPGSKALSFSANSSTRLHGHSNRRSRTPDSRSCSQSSFDSRHGEANGSSSEMTIKGSTKHRLSNDQHEHNRTKRRQLSPRASNNVIRFSDNEDDGNSSDSMICMDTEENIERNSNESCSPRRSRHGEVAIGIVGTSGMNITSRLGPRSSTYRSNLDERLGSSYSYDSHVPSYLESRDASAGYSSSVSSRRPTAIPLKDNSGQDITSERISSLLGPFVFLELSVMQKVYAMYFGCQPLVSGVGLHTLHVTMTKLNNFRFKEIRSLNASGGQSRFKFIARSGEGLRKAKSRIEYRLLECEVIPAPLLWCFIIQLGCFTIDDLSGSAVDYMFYEVTGKHLNRLKIVTADGVMHMSADEIWRMARHWATDVTNFVTEGRRAPESLGIAEEIFGSYLKKCRENGLSAPKQDRGDIAEKMFREHKHSQLFLGVRSGELKSLFKYLGYMMGKRVDRAAMNYLRETSTSFIRNN</sequence>